<dbReference type="EMBL" id="JAMYWD010000005">
    <property type="protein sequence ID" value="KAJ4970255.1"/>
    <property type="molecule type" value="Genomic_DNA"/>
</dbReference>
<feature type="region of interest" description="Disordered" evidence="1">
    <location>
        <begin position="41"/>
        <end position="110"/>
    </location>
</feature>
<dbReference type="AlphaFoldDB" id="A0A9Q0QSC6"/>
<evidence type="ECO:0000256" key="1">
    <source>
        <dbReference type="SAM" id="MobiDB-lite"/>
    </source>
</evidence>
<protein>
    <submittedName>
        <fullName evidence="2">Uncharacterized protein</fullName>
    </submittedName>
</protein>
<evidence type="ECO:0000313" key="3">
    <source>
        <dbReference type="Proteomes" id="UP001141806"/>
    </source>
</evidence>
<proteinExistence type="predicted"/>
<dbReference type="Proteomes" id="UP001141806">
    <property type="component" value="Unassembled WGS sequence"/>
</dbReference>
<name>A0A9Q0QSC6_9MAGN</name>
<keyword evidence="3" id="KW-1185">Reference proteome</keyword>
<feature type="compositionally biased region" description="Basic and acidic residues" evidence="1">
    <location>
        <begin position="101"/>
        <end position="110"/>
    </location>
</feature>
<evidence type="ECO:0000313" key="2">
    <source>
        <dbReference type="EMBL" id="KAJ4970255.1"/>
    </source>
</evidence>
<comment type="caution">
    <text evidence="2">The sequence shown here is derived from an EMBL/GenBank/DDBJ whole genome shotgun (WGS) entry which is preliminary data.</text>
</comment>
<gene>
    <name evidence="2" type="ORF">NE237_003354</name>
</gene>
<sequence length="110" mass="11692">MCRRLLPIGTRVLHRKPLLLGLATSNIKTTSLIEVNIRSSGRDDMNINTDGRSHATIGASTSKSGGGSAMKEKNVSSKRPASGGRREVQGVLNLSNSTEAESLKESTDVD</sequence>
<accession>A0A9Q0QSC6</accession>
<organism evidence="2 3">
    <name type="scientific">Protea cynaroides</name>
    <dbReference type="NCBI Taxonomy" id="273540"/>
    <lineage>
        <taxon>Eukaryota</taxon>
        <taxon>Viridiplantae</taxon>
        <taxon>Streptophyta</taxon>
        <taxon>Embryophyta</taxon>
        <taxon>Tracheophyta</taxon>
        <taxon>Spermatophyta</taxon>
        <taxon>Magnoliopsida</taxon>
        <taxon>Proteales</taxon>
        <taxon>Proteaceae</taxon>
        <taxon>Protea</taxon>
    </lineage>
</organism>
<reference evidence="2" key="1">
    <citation type="journal article" date="2023" name="Plant J.">
        <title>The genome of the king protea, Protea cynaroides.</title>
        <authorList>
            <person name="Chang J."/>
            <person name="Duong T.A."/>
            <person name="Schoeman C."/>
            <person name="Ma X."/>
            <person name="Roodt D."/>
            <person name="Barker N."/>
            <person name="Li Z."/>
            <person name="Van de Peer Y."/>
            <person name="Mizrachi E."/>
        </authorList>
    </citation>
    <scope>NUCLEOTIDE SEQUENCE</scope>
    <source>
        <tissue evidence="2">Young leaves</tissue>
    </source>
</reference>